<dbReference type="PANTHER" id="PTHR43156">
    <property type="entry name" value="STAGE II SPORULATION PROTEIN E-RELATED"/>
    <property type="match status" value="1"/>
</dbReference>
<dbReference type="EMBL" id="CP017253">
    <property type="protein sequence ID" value="AOR22347.1"/>
    <property type="molecule type" value="Genomic_DNA"/>
</dbReference>
<keyword evidence="1" id="KW-0378">Hydrolase</keyword>
<feature type="transmembrane region" description="Helical" evidence="2">
    <location>
        <begin position="49"/>
        <end position="66"/>
    </location>
</feature>
<proteinExistence type="predicted"/>
<feature type="transmembrane region" description="Helical" evidence="2">
    <location>
        <begin position="212"/>
        <end position="241"/>
    </location>
</feature>
<keyword evidence="5" id="KW-1185">Reference proteome</keyword>
<dbReference type="Pfam" id="PF07228">
    <property type="entry name" value="SpoIIE"/>
    <property type="match status" value="1"/>
</dbReference>
<dbReference type="InterPro" id="IPR036457">
    <property type="entry name" value="PPM-type-like_dom_sf"/>
</dbReference>
<dbReference type="Proteomes" id="UP000094652">
    <property type="component" value="Chromosome"/>
</dbReference>
<feature type="transmembrane region" description="Helical" evidence="2">
    <location>
        <begin position="120"/>
        <end position="137"/>
    </location>
</feature>
<dbReference type="KEGG" id="ctae:BGI42_00740"/>
<dbReference type="InterPro" id="IPR001932">
    <property type="entry name" value="PPM-type_phosphatase-like_dom"/>
</dbReference>
<dbReference type="Gene3D" id="3.60.40.10">
    <property type="entry name" value="PPM-type phosphatase domain"/>
    <property type="match status" value="1"/>
</dbReference>
<keyword evidence="2" id="KW-0472">Membrane</keyword>
<dbReference type="InterPro" id="IPR052016">
    <property type="entry name" value="Bact_Sigma-Reg"/>
</dbReference>
<evidence type="ECO:0000256" key="2">
    <source>
        <dbReference type="SAM" id="Phobius"/>
    </source>
</evidence>
<keyword evidence="2" id="KW-1133">Transmembrane helix</keyword>
<dbReference type="PANTHER" id="PTHR43156:SF2">
    <property type="entry name" value="STAGE II SPORULATION PROTEIN E"/>
    <property type="match status" value="1"/>
</dbReference>
<organism evidence="4 5">
    <name type="scientific">Clostridium taeniosporum</name>
    <dbReference type="NCBI Taxonomy" id="394958"/>
    <lineage>
        <taxon>Bacteria</taxon>
        <taxon>Bacillati</taxon>
        <taxon>Bacillota</taxon>
        <taxon>Clostridia</taxon>
        <taxon>Eubacteriales</taxon>
        <taxon>Clostridiaceae</taxon>
        <taxon>Clostridium</taxon>
    </lineage>
</organism>
<feature type="transmembrane region" description="Helical" evidence="2">
    <location>
        <begin position="185"/>
        <end position="206"/>
    </location>
</feature>
<feature type="transmembrane region" description="Helical" evidence="2">
    <location>
        <begin position="25"/>
        <end position="43"/>
    </location>
</feature>
<feature type="transmembrane region" description="Helical" evidence="2">
    <location>
        <begin position="143"/>
        <end position="164"/>
    </location>
</feature>
<evidence type="ECO:0000259" key="3">
    <source>
        <dbReference type="SMART" id="SM00331"/>
    </source>
</evidence>
<dbReference type="SMART" id="SM00331">
    <property type="entry name" value="PP2C_SIG"/>
    <property type="match status" value="1"/>
</dbReference>
<feature type="transmembrane region" description="Helical" evidence="2">
    <location>
        <begin position="248"/>
        <end position="265"/>
    </location>
</feature>
<evidence type="ECO:0000313" key="5">
    <source>
        <dbReference type="Proteomes" id="UP000094652"/>
    </source>
</evidence>
<dbReference type="STRING" id="394958.BGI42_00740"/>
<evidence type="ECO:0000313" key="4">
    <source>
        <dbReference type="EMBL" id="AOR22347.1"/>
    </source>
</evidence>
<accession>A0A1D7XG72</accession>
<keyword evidence="2" id="KW-0812">Transmembrane</keyword>
<dbReference type="AlphaFoldDB" id="A0A1D7XG72"/>
<feature type="domain" description="PPM-type phosphatase" evidence="3">
    <location>
        <begin position="576"/>
        <end position="790"/>
    </location>
</feature>
<dbReference type="GO" id="GO:0004722">
    <property type="term" value="F:protein serine/threonine phosphatase activity"/>
    <property type="evidence" value="ECO:0007669"/>
    <property type="project" value="InterPro"/>
</dbReference>
<dbReference type="RefSeq" id="WP_069678513.1">
    <property type="nucleotide sequence ID" value="NZ_CP017253.2"/>
</dbReference>
<dbReference type="InterPro" id="IPR014221">
    <property type="entry name" value="SpoII_E"/>
</dbReference>
<dbReference type="SUPFAM" id="SSF81606">
    <property type="entry name" value="PP2C-like"/>
    <property type="match status" value="1"/>
</dbReference>
<dbReference type="InterPro" id="IPR045768">
    <property type="entry name" value="SpoIIE_N"/>
</dbReference>
<dbReference type="Pfam" id="PF19732">
    <property type="entry name" value="SpoIIE_N"/>
    <property type="match status" value="1"/>
</dbReference>
<gene>
    <name evidence="4" type="primary">spoIIE</name>
    <name evidence="4" type="ORF">BGI42_00740</name>
</gene>
<dbReference type="OrthoDB" id="9763774at2"/>
<name>A0A1D7XG72_9CLOT</name>
<sequence>MQYELNINAYKNKKAKKSFLLKTELSKMIFILISGLLLSRVTLLFSQTQNNGIAPLGIAYLIVIGLKRSRIKTAIASIGVLIGYATIGFKLPGGAVYLITTAALALYYEIVNKSEKRRKEFVSFFIIFISFIGYEIISNNYDLGVNITLALINSLVVLPIYYIIKYSFNCLDEINSNYFFTSEEIVSIAILFCLFVAGIGDISIKYFSIRNILALVLVVTIAYIGGASYGATMGVAMGIILGCTSNNMMASVGFYGVGGLVVGIFKDTGKIFSVLSGILIYFALGLYSESINSQFIIEIVSSLVIFLLIPKKLYKNIELEINTEKKQESINQIHLNELKEEFTLKLRDFSSVLNQVSKTLEDMDANDKLLLKNKSCEFVENLADRVCIDCEKKNSCWRGDFNNTYNSFQALIKSTEDGEPQLPKTLETSCVKHFTLLKNAQDIVINHTVNSNIKDKFSEGRQIISTHISNISYSLSNVLDEFKREVTICSDLERMLRRGLNKSYIEYNDVFCYTDRNGRVKIKLTMKECENCEYYEGKLIPLLNEIMHIPLSIVDDGYIINKDTNTCTLLIEEMPKYNVISYGAIASKEGETNTGDSYSFGKINDGSYITILSDGMGSGPDAEKESKSTVDLVEKFMEAGFDEDVTINTVNSIIGMKFSESEKYATLDLSKIDLYNGEVNFVKIGAVSSFIKRGNQVLVVDSKNLPFGLVDEMELDIIKEELMPGDVLVNVSDGILDIDKLNSGNFIWLKEYLKDCCTDPRELSENILQKAITLSNNLLKDDMTVLVSKVYAV</sequence>
<evidence type="ECO:0000256" key="1">
    <source>
        <dbReference type="ARBA" id="ARBA00022801"/>
    </source>
</evidence>
<protein>
    <submittedName>
        <fullName evidence="4">Stage II sporulation protein E</fullName>
    </submittedName>
</protein>
<feature type="transmembrane region" description="Helical" evidence="2">
    <location>
        <begin position="271"/>
        <end position="288"/>
    </location>
</feature>
<reference evidence="5" key="1">
    <citation type="submission" date="2016-09" db="EMBL/GenBank/DDBJ databases">
        <title>Genomics of Clostridium taeniosporum, an organism which forms endospores with ribbon-like appendages.</title>
        <authorList>
            <person name="Walker J.R."/>
        </authorList>
    </citation>
    <scope>NUCLEOTIDE SEQUENCE [LARGE SCALE GENOMIC DNA]</scope>
    <source>
        <strain evidence="5">1/k</strain>
    </source>
</reference>
<dbReference type="NCBIfam" id="TIGR02865">
    <property type="entry name" value="spore_II_E"/>
    <property type="match status" value="1"/>
</dbReference>